<dbReference type="EMBL" id="CP039247">
    <property type="protein sequence ID" value="QCB28202.1"/>
    <property type="molecule type" value="Genomic_DNA"/>
</dbReference>
<reference evidence="2 3" key="1">
    <citation type="submission" date="2019-04" db="EMBL/GenBank/DDBJ databases">
        <title>Corynebacterium endometrii sp. nov., isolated from the uterus of a cow with endometritis.</title>
        <authorList>
            <person name="Ballas P."/>
            <person name="Ruckert C."/>
            <person name="Wagener K."/>
            <person name="Drillich M."/>
            <person name="Kaempfer P."/>
            <person name="Busse H.-J."/>
            <person name="Ehling-Schulz M."/>
        </authorList>
    </citation>
    <scope>NUCLEOTIDE SEQUENCE [LARGE SCALE GENOMIC DNA]</scope>
    <source>
        <strain evidence="2 3">LMM-1653</strain>
    </source>
</reference>
<keyword evidence="2" id="KW-0378">Hydrolase</keyword>
<dbReference type="PANTHER" id="PTHR11070:SF2">
    <property type="entry name" value="ATP-DEPENDENT DNA HELICASE SRS2"/>
    <property type="match status" value="1"/>
</dbReference>
<dbReference type="Pfam" id="PF13245">
    <property type="entry name" value="AAA_19"/>
    <property type="match status" value="1"/>
</dbReference>
<evidence type="ECO:0000313" key="2">
    <source>
        <dbReference type="EMBL" id="QCB28202.1"/>
    </source>
</evidence>
<keyword evidence="3" id="KW-1185">Reference proteome</keyword>
<dbReference type="Proteomes" id="UP000296352">
    <property type="component" value="Chromosome"/>
</dbReference>
<dbReference type="Gene3D" id="3.40.50.300">
    <property type="entry name" value="P-loop containing nucleotide triphosphate hydrolases"/>
    <property type="match status" value="2"/>
</dbReference>
<evidence type="ECO:0000259" key="1">
    <source>
        <dbReference type="Pfam" id="PF13538"/>
    </source>
</evidence>
<dbReference type="InterPro" id="IPR027417">
    <property type="entry name" value="P-loop_NTPase"/>
</dbReference>
<dbReference type="AlphaFoldDB" id="A0A4P7QET9"/>
<dbReference type="GO" id="GO:0003677">
    <property type="term" value="F:DNA binding"/>
    <property type="evidence" value="ECO:0007669"/>
    <property type="project" value="InterPro"/>
</dbReference>
<keyword evidence="2" id="KW-0547">Nucleotide-binding</keyword>
<dbReference type="GO" id="GO:0005524">
    <property type="term" value="F:ATP binding"/>
    <property type="evidence" value="ECO:0007669"/>
    <property type="project" value="InterPro"/>
</dbReference>
<evidence type="ECO:0000313" key="3">
    <source>
        <dbReference type="Proteomes" id="UP000296352"/>
    </source>
</evidence>
<organism evidence="2 3">
    <name type="scientific">Corynebacterium endometrii</name>
    <dbReference type="NCBI Taxonomy" id="2488819"/>
    <lineage>
        <taxon>Bacteria</taxon>
        <taxon>Bacillati</taxon>
        <taxon>Actinomycetota</taxon>
        <taxon>Actinomycetes</taxon>
        <taxon>Mycobacteriales</taxon>
        <taxon>Corynebacteriaceae</taxon>
        <taxon>Corynebacterium</taxon>
    </lineage>
</organism>
<dbReference type="PANTHER" id="PTHR11070">
    <property type="entry name" value="UVRD / RECB / PCRA DNA HELICASE FAMILY MEMBER"/>
    <property type="match status" value="1"/>
</dbReference>
<dbReference type="KEGG" id="cee:CENDO_04560"/>
<protein>
    <submittedName>
        <fullName evidence="2">UvrD/REP helicase</fullName>
    </submittedName>
</protein>
<dbReference type="GO" id="GO:0043138">
    <property type="term" value="F:3'-5' DNA helicase activity"/>
    <property type="evidence" value="ECO:0007669"/>
    <property type="project" value="TreeGrafter"/>
</dbReference>
<dbReference type="InterPro" id="IPR000212">
    <property type="entry name" value="DNA_helicase_UvrD/REP"/>
</dbReference>
<name>A0A4P7QET9_9CORY</name>
<keyword evidence="2" id="KW-0347">Helicase</keyword>
<dbReference type="InterPro" id="IPR027785">
    <property type="entry name" value="UvrD-like_helicase_C"/>
</dbReference>
<dbReference type="GO" id="GO:0000725">
    <property type="term" value="P:recombinational repair"/>
    <property type="evidence" value="ECO:0007669"/>
    <property type="project" value="TreeGrafter"/>
</dbReference>
<dbReference type="Pfam" id="PF13538">
    <property type="entry name" value="UvrD_C_2"/>
    <property type="match status" value="1"/>
</dbReference>
<gene>
    <name evidence="2" type="ORF">CENDO_04560</name>
</gene>
<proteinExistence type="predicted"/>
<keyword evidence="2" id="KW-0067">ATP-binding</keyword>
<dbReference type="SUPFAM" id="SSF52540">
    <property type="entry name" value="P-loop containing nucleoside triphosphate hydrolases"/>
    <property type="match status" value="1"/>
</dbReference>
<dbReference type="OrthoDB" id="3196263at2"/>
<feature type="domain" description="UvrD-like helicase C-terminal" evidence="1">
    <location>
        <begin position="386"/>
        <end position="432"/>
    </location>
</feature>
<dbReference type="RefSeq" id="WP_136140972.1">
    <property type="nucleotide sequence ID" value="NZ_CP039247.1"/>
</dbReference>
<accession>A0A4P7QET9</accession>
<sequence>MTLLSTSQQAIVERRYSARGLVIAGPGTGKTRAALELMKSIEAQLEAPEERAILFISFSRASVRSAIWAFEDYIASCDLNIDTRTIDSLALQLCSEYEELDDFDTPNPDFENRLRIARDIVLKYQDEVSSDLCHVIIDEAQDVYGNRQAFILEYLKYIPDDCGITIFADPAQSIYSFMENSTSSPKGMISTDESTAWAKFTEKLKALGCSQTFTLSEQFRASSKSQQELIDSITPARVNIGSETSRRILDAAQAGCISVPLENLGSFRPITSSRSALLFRYNFEVLEAFSLLNHSFPKQLELHLSRNDRRQFSPAIALASFELNSPEFTTHKLRDALSPIANTADYRDIDECLDLESNRTMSWQKCAIELLPIHRQKPSSAETALVVSTIHQSKGQEFELVGIHDPERLVAGEHVEEELLFVALSRARQKTFAVSHQFERYSTRWNRWIQLKKSYRYSRDFVSAISVLPVDLEVNANPETQDFLRSLDQNKKHFVDFRAHHLGGTSPIYWCLIDGHPIGHASEGFTNIIQDLSTGSEWPELSPVPIDGFETRFHGSGSEITPVLAARPCGISSITYRKRN</sequence>